<gene>
    <name evidence="2" type="ORF">BJY24_006972</name>
</gene>
<evidence type="ECO:0000313" key="3">
    <source>
        <dbReference type="Proteomes" id="UP000540412"/>
    </source>
</evidence>
<proteinExistence type="predicted"/>
<organism evidence="2 3">
    <name type="scientific">Nocardia transvalensis</name>
    <dbReference type="NCBI Taxonomy" id="37333"/>
    <lineage>
        <taxon>Bacteria</taxon>
        <taxon>Bacillati</taxon>
        <taxon>Actinomycetota</taxon>
        <taxon>Actinomycetes</taxon>
        <taxon>Mycobacteriales</taxon>
        <taxon>Nocardiaceae</taxon>
        <taxon>Nocardia</taxon>
    </lineage>
</organism>
<keyword evidence="1" id="KW-0472">Membrane</keyword>
<dbReference type="Proteomes" id="UP000540412">
    <property type="component" value="Unassembled WGS sequence"/>
</dbReference>
<keyword evidence="1" id="KW-0812">Transmembrane</keyword>
<dbReference type="AlphaFoldDB" id="A0A7W9UMR8"/>
<name>A0A7W9UMR8_9NOCA</name>
<evidence type="ECO:0000256" key="1">
    <source>
        <dbReference type="SAM" id="Phobius"/>
    </source>
</evidence>
<reference evidence="2 3" key="1">
    <citation type="submission" date="2020-08" db="EMBL/GenBank/DDBJ databases">
        <title>Sequencing the genomes of 1000 actinobacteria strains.</title>
        <authorList>
            <person name="Klenk H.-P."/>
        </authorList>
    </citation>
    <scope>NUCLEOTIDE SEQUENCE [LARGE SCALE GENOMIC DNA]</scope>
    <source>
        <strain evidence="2 3">DSM 43582</strain>
    </source>
</reference>
<keyword evidence="1" id="KW-1133">Transmembrane helix</keyword>
<feature type="transmembrane region" description="Helical" evidence="1">
    <location>
        <begin position="55"/>
        <end position="74"/>
    </location>
</feature>
<sequence>MYPPRNLLLPAAGAGLLAAAVNQMLTHLANMPPVWSAPITAIALGFVAAASSEWLRLPVSALMLVGLTLYQGLVEELFH</sequence>
<protein>
    <submittedName>
        <fullName evidence="2">Uncharacterized membrane protein YjjB (DUF3815 family)</fullName>
    </submittedName>
</protein>
<evidence type="ECO:0000313" key="2">
    <source>
        <dbReference type="EMBL" id="MBB5918060.1"/>
    </source>
</evidence>
<accession>A0A7W9UMR8</accession>
<keyword evidence="3" id="KW-1185">Reference proteome</keyword>
<dbReference type="RefSeq" id="WP_040747568.1">
    <property type="nucleotide sequence ID" value="NZ_JACHIT010000002.1"/>
</dbReference>
<comment type="caution">
    <text evidence="2">The sequence shown here is derived from an EMBL/GenBank/DDBJ whole genome shotgun (WGS) entry which is preliminary data.</text>
</comment>
<dbReference type="EMBL" id="JACHIT010000002">
    <property type="protein sequence ID" value="MBB5918060.1"/>
    <property type="molecule type" value="Genomic_DNA"/>
</dbReference>